<keyword evidence="14" id="KW-1185">Reference proteome</keyword>
<comment type="cofactor">
    <cofactor evidence="13">
        <name>Fe cation</name>
        <dbReference type="ChEBI" id="CHEBI:24875"/>
    </cofactor>
    <text evidence="13">Binds 1 Fe cation per subunit.</text>
</comment>
<evidence type="ECO:0000256" key="6">
    <source>
        <dbReference type="ARBA" id="ARBA00022964"/>
    </source>
</evidence>
<keyword evidence="7 13" id="KW-0560">Oxidoreductase</keyword>
<dbReference type="UniPathway" id="UPA00012">
    <property type="reaction ID" value="UER00537"/>
</dbReference>
<dbReference type="GO" id="GO:0008198">
    <property type="term" value="F:ferrous iron binding"/>
    <property type="evidence" value="ECO:0007669"/>
    <property type="project" value="UniProtKB-ARBA"/>
</dbReference>
<dbReference type="GO" id="GO:0019448">
    <property type="term" value="P:L-cysteine catabolic process"/>
    <property type="evidence" value="ECO:0007669"/>
    <property type="project" value="TreeGrafter"/>
</dbReference>
<evidence type="ECO:0000256" key="1">
    <source>
        <dbReference type="ARBA" id="ARBA00001967"/>
    </source>
</evidence>
<dbReference type="GO" id="GO:0017172">
    <property type="term" value="F:cysteine dioxygenase activity"/>
    <property type="evidence" value="ECO:0007669"/>
    <property type="project" value="UniProtKB-UniRule"/>
</dbReference>
<proteinExistence type="inferred from homology"/>
<comment type="similarity">
    <text evidence="3 13">Belongs to the cysteine dioxygenase family.</text>
</comment>
<dbReference type="OrthoDB" id="543511at2759"/>
<keyword evidence="6 13" id="KW-0223">Dioxygenase</keyword>
<feature type="binding site" evidence="12">
    <location>
        <position position="141"/>
    </location>
    <ligand>
        <name>Fe cation</name>
        <dbReference type="ChEBI" id="CHEBI:24875"/>
        <note>catalytic</note>
    </ligand>
</feature>
<dbReference type="GeneID" id="115462785"/>
<dbReference type="AlphaFoldDB" id="A0A6P7XDF3"/>
<dbReference type="InParanoid" id="A0A6P7XDF3"/>
<accession>A0A6P7XDF3</accession>
<dbReference type="FunFam" id="2.60.120.10:FF:000045">
    <property type="entry name" value="Cysteine dioxygenase 1"/>
    <property type="match status" value="1"/>
</dbReference>
<gene>
    <name evidence="15" type="primary">LOC115462785</name>
</gene>
<keyword evidence="4 12" id="KW-0479">Metal-binding</keyword>
<evidence type="ECO:0000256" key="12">
    <source>
        <dbReference type="PIRSR" id="PIRSR610300-51"/>
    </source>
</evidence>
<dbReference type="KEGG" id="muo:115462785"/>
<dbReference type="InterPro" id="IPR010300">
    <property type="entry name" value="CDO_1"/>
</dbReference>
<comment type="catalytic activity">
    <reaction evidence="9">
        <text>L-cysteine + O2 = 3-sulfino-L-alanine + H(+)</text>
        <dbReference type="Rhea" id="RHEA:20441"/>
        <dbReference type="ChEBI" id="CHEBI:15378"/>
        <dbReference type="ChEBI" id="CHEBI:15379"/>
        <dbReference type="ChEBI" id="CHEBI:35235"/>
        <dbReference type="ChEBI" id="CHEBI:61085"/>
        <dbReference type="EC" id="1.13.11.20"/>
    </reaction>
    <physiologicalReaction direction="left-to-right" evidence="9">
        <dbReference type="Rhea" id="RHEA:20442"/>
    </physiologicalReaction>
</comment>
<feature type="binding site" evidence="12">
    <location>
        <position position="88"/>
    </location>
    <ligand>
        <name>Fe cation</name>
        <dbReference type="ChEBI" id="CHEBI:24875"/>
        <note>catalytic</note>
    </ligand>
</feature>
<evidence type="ECO:0000256" key="8">
    <source>
        <dbReference type="ARBA" id="ARBA00023004"/>
    </source>
</evidence>
<keyword evidence="8 12" id="KW-0408">Iron</keyword>
<evidence type="ECO:0000256" key="2">
    <source>
        <dbReference type="ARBA" id="ARBA00004759"/>
    </source>
</evidence>
<dbReference type="GO" id="GO:0042412">
    <property type="term" value="P:taurine biosynthetic process"/>
    <property type="evidence" value="ECO:0007669"/>
    <property type="project" value="UniProtKB-UniRule"/>
</dbReference>
<evidence type="ECO:0000313" key="15">
    <source>
        <dbReference type="RefSeq" id="XP_030048640.1"/>
    </source>
</evidence>
<evidence type="ECO:0000256" key="7">
    <source>
        <dbReference type="ARBA" id="ARBA00023002"/>
    </source>
</evidence>
<evidence type="ECO:0000256" key="11">
    <source>
        <dbReference type="PIRSR" id="PIRSR610300-50"/>
    </source>
</evidence>
<dbReference type="RefSeq" id="XP_030048640.1">
    <property type="nucleotide sequence ID" value="XM_030192780.1"/>
</dbReference>
<name>A0A6P7XDF3_9AMPH</name>
<dbReference type="PANTHER" id="PTHR12918">
    <property type="entry name" value="CYSTEINE DIOXYGENASE"/>
    <property type="match status" value="1"/>
</dbReference>
<dbReference type="FunCoup" id="A0A6P7XDF3">
    <property type="interactions" value="470"/>
</dbReference>
<comment type="pathway">
    <text evidence="2 13">Organosulfur biosynthesis; taurine biosynthesis; hypotaurine from L-cysteine: step 1/2.</text>
</comment>
<dbReference type="Pfam" id="PF05995">
    <property type="entry name" value="CDO_I"/>
    <property type="match status" value="1"/>
</dbReference>
<dbReference type="InterPro" id="IPR014710">
    <property type="entry name" value="RmlC-like_jellyroll"/>
</dbReference>
<evidence type="ECO:0000256" key="5">
    <source>
        <dbReference type="ARBA" id="ARBA00022784"/>
    </source>
</evidence>
<dbReference type="Gene3D" id="2.60.120.10">
    <property type="entry name" value="Jelly Rolls"/>
    <property type="match status" value="1"/>
</dbReference>
<comment type="cofactor">
    <cofactor evidence="1">
        <name>Ni(2+)</name>
        <dbReference type="ChEBI" id="CHEBI:49786"/>
    </cofactor>
</comment>
<dbReference type="SUPFAM" id="SSF51182">
    <property type="entry name" value="RmlC-like cupins"/>
    <property type="match status" value="1"/>
</dbReference>
<feature type="cross-link" description="3'-(S-cysteinyl)-tyrosine (Cys-Tyr)" evidence="11">
    <location>
        <begin position="93"/>
        <end position="158"/>
    </location>
</feature>
<dbReference type="CDD" id="cd10548">
    <property type="entry name" value="cupin_CDO"/>
    <property type="match status" value="1"/>
</dbReference>
<sequence length="201" mass="23349">MEQTEVLKPQTLKELIHILHQIFASDAINVEEVQNIMESYESNPLDWMKYAQFDQYRYTRNLVDEGNGKFNLMILCWGEGHGSSIHDHTDSHCFLKMLQGSLKETLFEWPDKKMNGEMVKKSENVLKENHCAYINDAIGLHRVENSSHTESAVSLHLYIPPFQTCNTFDQRTGHKSKVKMTFWSKFGNRTPLETSLSHENN</sequence>
<keyword evidence="5 11" id="KW-0883">Thioether bond</keyword>
<evidence type="ECO:0000256" key="3">
    <source>
        <dbReference type="ARBA" id="ARBA00006622"/>
    </source>
</evidence>
<evidence type="ECO:0000256" key="10">
    <source>
        <dbReference type="ARBA" id="ARBA00033725"/>
    </source>
</evidence>
<organism evidence="14 15">
    <name type="scientific">Microcaecilia unicolor</name>
    <dbReference type="NCBI Taxonomy" id="1415580"/>
    <lineage>
        <taxon>Eukaryota</taxon>
        <taxon>Metazoa</taxon>
        <taxon>Chordata</taxon>
        <taxon>Craniata</taxon>
        <taxon>Vertebrata</taxon>
        <taxon>Euteleostomi</taxon>
        <taxon>Amphibia</taxon>
        <taxon>Gymnophiona</taxon>
        <taxon>Siphonopidae</taxon>
        <taxon>Microcaecilia</taxon>
    </lineage>
</organism>
<evidence type="ECO:0000256" key="4">
    <source>
        <dbReference type="ARBA" id="ARBA00022723"/>
    </source>
</evidence>
<dbReference type="Proteomes" id="UP000515156">
    <property type="component" value="Chromosome 2"/>
</dbReference>
<dbReference type="InterPro" id="IPR011051">
    <property type="entry name" value="RmlC_Cupin_sf"/>
</dbReference>
<feature type="binding site" evidence="12">
    <location>
        <position position="86"/>
    </location>
    <ligand>
        <name>Fe cation</name>
        <dbReference type="ChEBI" id="CHEBI:24875"/>
        <note>catalytic</note>
    </ligand>
</feature>
<dbReference type="EC" id="1.13.11.20" evidence="13"/>
<comment type="function">
    <text evidence="10">Catalyzes the oxidation of cysteine to cysteine sulfinic acid with addition of molecular dioxygen.</text>
</comment>
<protein>
    <recommendedName>
        <fullName evidence="13">Cysteine dioxygenase</fullName>
        <ecNumber evidence="13">1.13.11.20</ecNumber>
    </recommendedName>
</protein>
<evidence type="ECO:0000256" key="9">
    <source>
        <dbReference type="ARBA" id="ARBA00024284"/>
    </source>
</evidence>
<reference evidence="15" key="1">
    <citation type="submission" date="2025-08" db="UniProtKB">
        <authorList>
            <consortium name="RefSeq"/>
        </authorList>
    </citation>
    <scope>IDENTIFICATION</scope>
</reference>
<dbReference type="PANTHER" id="PTHR12918:SF1">
    <property type="entry name" value="CYSTEINE DIOXYGENASE TYPE 1"/>
    <property type="match status" value="1"/>
</dbReference>
<evidence type="ECO:0000256" key="13">
    <source>
        <dbReference type="RuleBase" id="RU366010"/>
    </source>
</evidence>
<evidence type="ECO:0000313" key="14">
    <source>
        <dbReference type="Proteomes" id="UP000515156"/>
    </source>
</evidence>